<feature type="domain" description="Polymerase beta nucleotidyltransferase" evidence="1">
    <location>
        <begin position="89"/>
        <end position="157"/>
    </location>
</feature>
<protein>
    <recommendedName>
        <fullName evidence="1">Polymerase beta nucleotidyltransferase domain-containing protein</fullName>
    </recommendedName>
</protein>
<gene>
    <name evidence="2" type="ORF">A2310_01805</name>
</gene>
<dbReference type="EMBL" id="MEUB01000029">
    <property type="protein sequence ID" value="OGC22378.1"/>
    <property type="molecule type" value="Genomic_DNA"/>
</dbReference>
<comment type="caution">
    <text evidence="2">The sequence shown here is derived from an EMBL/GenBank/DDBJ whole genome shotgun (WGS) entry which is preliminary data.</text>
</comment>
<name>A0A1F4SPK8_UNCSA</name>
<evidence type="ECO:0000313" key="2">
    <source>
        <dbReference type="EMBL" id="OGC22378.1"/>
    </source>
</evidence>
<reference evidence="2 3" key="1">
    <citation type="journal article" date="2016" name="Nat. Commun.">
        <title>Thousands of microbial genomes shed light on interconnected biogeochemical processes in an aquifer system.</title>
        <authorList>
            <person name="Anantharaman K."/>
            <person name="Brown C.T."/>
            <person name="Hug L.A."/>
            <person name="Sharon I."/>
            <person name="Castelle C.J."/>
            <person name="Probst A.J."/>
            <person name="Thomas B.C."/>
            <person name="Singh A."/>
            <person name="Wilkins M.J."/>
            <person name="Karaoz U."/>
            <person name="Brodie E.L."/>
            <person name="Williams K.H."/>
            <person name="Hubbard S.S."/>
            <person name="Banfield J.F."/>
        </authorList>
    </citation>
    <scope>NUCLEOTIDE SEQUENCE [LARGE SCALE GENOMIC DNA]</scope>
</reference>
<dbReference type="InterPro" id="IPR043519">
    <property type="entry name" value="NT_sf"/>
</dbReference>
<dbReference type="Pfam" id="PF18765">
    <property type="entry name" value="Polbeta"/>
    <property type="match status" value="1"/>
</dbReference>
<organism evidence="2 3">
    <name type="scientific">candidate division WOR-1 bacterium RIFOXYB2_FULL_37_13</name>
    <dbReference type="NCBI Taxonomy" id="1802579"/>
    <lineage>
        <taxon>Bacteria</taxon>
        <taxon>Bacillati</taxon>
        <taxon>Saganbacteria</taxon>
    </lineage>
</organism>
<dbReference type="SUPFAM" id="SSF46785">
    <property type="entry name" value="Winged helix' DNA-binding domain"/>
    <property type="match status" value="1"/>
</dbReference>
<proteinExistence type="predicted"/>
<evidence type="ECO:0000313" key="3">
    <source>
        <dbReference type="Proteomes" id="UP000178417"/>
    </source>
</evidence>
<dbReference type="CDD" id="cd05403">
    <property type="entry name" value="NT_KNTase_like"/>
    <property type="match status" value="1"/>
</dbReference>
<dbReference type="InterPro" id="IPR036390">
    <property type="entry name" value="WH_DNA-bd_sf"/>
</dbReference>
<dbReference type="Gene3D" id="1.10.10.10">
    <property type="entry name" value="Winged helix-like DNA-binding domain superfamily/Winged helix DNA-binding domain"/>
    <property type="match status" value="1"/>
</dbReference>
<dbReference type="STRING" id="1802579.A2310_01805"/>
<dbReference type="InterPro" id="IPR041633">
    <property type="entry name" value="Polbeta"/>
</dbReference>
<dbReference type="AlphaFoldDB" id="A0A1F4SPK8"/>
<dbReference type="SUPFAM" id="SSF81301">
    <property type="entry name" value="Nucleotidyltransferase"/>
    <property type="match status" value="1"/>
</dbReference>
<dbReference type="InterPro" id="IPR036388">
    <property type="entry name" value="WH-like_DNA-bd_sf"/>
</dbReference>
<dbReference type="Gene3D" id="3.30.460.10">
    <property type="entry name" value="Beta Polymerase, domain 2"/>
    <property type="match status" value="1"/>
</dbReference>
<sequence length="181" mass="21342">MISLISKITRELLNYFFVNPHEGLYVNELAIKLMLDKRNLVKKLRELEKEGILKSQKRGNLKLYSADKNYPLYEEYRNIILKTFGFEDKLKQIIHKTKGVKIAFIYGSYAANKMEAYSDIDLLVVGNHDIILLQKMISKLQKEIDREINVVNMDSSDYENRLKKKDPFVMSIMKRKHIKLL</sequence>
<accession>A0A1F4SPK8</accession>
<evidence type="ECO:0000259" key="1">
    <source>
        <dbReference type="Pfam" id="PF18765"/>
    </source>
</evidence>
<dbReference type="Proteomes" id="UP000178417">
    <property type="component" value="Unassembled WGS sequence"/>
</dbReference>